<keyword evidence="2" id="KW-1185">Reference proteome</keyword>
<accession>A0A8D5JMU1</accession>
<dbReference type="Proteomes" id="UP000826722">
    <property type="component" value="Chromosome"/>
</dbReference>
<reference evidence="1" key="1">
    <citation type="journal article" date="2021" name="Arch. Microbiol.">
        <title>Methyloradius palustris gen. nov., sp. nov., a methanol-oxidizing bacterium isolated from snow.</title>
        <authorList>
            <person name="Miyadera T."/>
            <person name="Kojima H."/>
            <person name="Fukui M."/>
        </authorList>
    </citation>
    <scope>NUCLEOTIDE SEQUENCE</scope>
    <source>
        <strain evidence="1">Zm11</strain>
    </source>
</reference>
<dbReference type="EMBL" id="AP024110">
    <property type="protein sequence ID" value="BCM26200.1"/>
    <property type="molecule type" value="Genomic_DNA"/>
</dbReference>
<organism evidence="1 2">
    <name type="scientific">Methyloradius palustris</name>
    <dbReference type="NCBI Taxonomy" id="2778876"/>
    <lineage>
        <taxon>Bacteria</taxon>
        <taxon>Pseudomonadati</taxon>
        <taxon>Pseudomonadota</taxon>
        <taxon>Betaproteobacteria</taxon>
        <taxon>Nitrosomonadales</taxon>
        <taxon>Methylophilaceae</taxon>
        <taxon>Methyloradius</taxon>
    </lineage>
</organism>
<gene>
    <name evidence="1" type="ORF">ZMTM_24590</name>
</gene>
<sequence>MSIYLVGIYVMHPDKSGFIEVNALNYDYANGVSLWLHGVYRNFAAKRIGRNDPLSWARAKVEIAEIIARDGFGKKRRTNAKIGRYKEAINHSLKAKQTKPLPAQATPKLNHHPVAPVTLANQIQQNMPKKFDVIIETRGK</sequence>
<evidence type="ECO:0000313" key="1">
    <source>
        <dbReference type="EMBL" id="BCM26200.1"/>
    </source>
</evidence>
<dbReference type="AlphaFoldDB" id="A0A8D5JMU1"/>
<dbReference type="RefSeq" id="WP_221764214.1">
    <property type="nucleotide sequence ID" value="NZ_AP024110.1"/>
</dbReference>
<proteinExistence type="predicted"/>
<name>A0A8D5JMU1_9PROT</name>
<protein>
    <submittedName>
        <fullName evidence="1">Uncharacterized protein</fullName>
    </submittedName>
</protein>
<dbReference type="KEGG" id="mpau:ZMTM_24590"/>
<evidence type="ECO:0000313" key="2">
    <source>
        <dbReference type="Proteomes" id="UP000826722"/>
    </source>
</evidence>